<comment type="caution">
    <text evidence="6">The sequence shown here is derived from an EMBL/GenBank/DDBJ whole genome shotgun (WGS) entry which is preliminary data.</text>
</comment>
<dbReference type="SMART" id="SM00342">
    <property type="entry name" value="HTH_ARAC"/>
    <property type="match status" value="1"/>
</dbReference>
<dbReference type="PRINTS" id="PR00032">
    <property type="entry name" value="HTHARAC"/>
</dbReference>
<dbReference type="PANTHER" id="PTHR43280:SF2">
    <property type="entry name" value="HTH-TYPE TRANSCRIPTIONAL REGULATOR EXSA"/>
    <property type="match status" value="1"/>
</dbReference>
<feature type="transmembrane region" description="Helical" evidence="4">
    <location>
        <begin position="94"/>
        <end position="115"/>
    </location>
</feature>
<keyword evidence="2" id="KW-0238">DNA-binding</keyword>
<organism evidence="6 7">
    <name type="scientific">Sphingomonas agrestis</name>
    <dbReference type="NCBI Taxonomy" id="3080540"/>
    <lineage>
        <taxon>Bacteria</taxon>
        <taxon>Pseudomonadati</taxon>
        <taxon>Pseudomonadota</taxon>
        <taxon>Alphaproteobacteria</taxon>
        <taxon>Sphingomonadales</taxon>
        <taxon>Sphingomonadaceae</taxon>
        <taxon>Sphingomonas</taxon>
    </lineage>
</organism>
<dbReference type="RefSeq" id="WP_317224572.1">
    <property type="nucleotide sequence ID" value="NZ_JAWJEJ010000001.1"/>
</dbReference>
<feature type="transmembrane region" description="Helical" evidence="4">
    <location>
        <begin position="62"/>
        <end position="82"/>
    </location>
</feature>
<reference evidence="6 7" key="1">
    <citation type="submission" date="2023-10" db="EMBL/GenBank/DDBJ databases">
        <title>Sphingomonas sp. HF-S4 16S ribosomal RNA gene Genome sequencing and assembly.</title>
        <authorList>
            <person name="Lee H."/>
        </authorList>
    </citation>
    <scope>NUCLEOTIDE SEQUENCE [LARGE SCALE GENOMIC DNA]</scope>
    <source>
        <strain evidence="6 7">HF-S4</strain>
    </source>
</reference>
<feature type="transmembrane region" description="Helical" evidence="4">
    <location>
        <begin position="204"/>
        <end position="226"/>
    </location>
</feature>
<dbReference type="PROSITE" id="PS00041">
    <property type="entry name" value="HTH_ARAC_FAMILY_1"/>
    <property type="match status" value="1"/>
</dbReference>
<sequence>MGLLSIILSLGVANSVFLAALVVRNGTDVIANRLLATLLMLVALRLCIYVLGFAGAYDAHPWLTFAPLDMSAGFAPLLWLYVRAKLGRFPRDWRVHLVPAAIQLLYQLICFALPLDAKWEWYTTSHLPLVAPAAMWAILFAGTVYLALCWCEQAKYQAWLDTRFADREHWRLGWLRVMIAAFAVLLGVTVAAAAWHAFVHPLDYFGRAPIMFGFCLLAYVLGLFGWRHSETVYSVRAASEADSFRRTDYIRQAEIWTRRIEAQGWWREEGLTLGEVAHRLGTSERSLSRALNGGSGENFNRIINAMRVSAIKRALADPDEARDLLTLALDYGFSSKASFNRAFRQVVGLTPSAWRSEIRQGTI</sequence>
<protein>
    <submittedName>
        <fullName evidence="6">AraC family transcriptional regulator</fullName>
    </submittedName>
</protein>
<dbReference type="InterPro" id="IPR018062">
    <property type="entry name" value="HTH_AraC-typ_CS"/>
</dbReference>
<keyword evidence="4" id="KW-0472">Membrane</keyword>
<dbReference type="SUPFAM" id="SSF46689">
    <property type="entry name" value="Homeodomain-like"/>
    <property type="match status" value="1"/>
</dbReference>
<evidence type="ECO:0000313" key="6">
    <source>
        <dbReference type="EMBL" id="MDV3455348.1"/>
    </source>
</evidence>
<evidence type="ECO:0000313" key="7">
    <source>
        <dbReference type="Proteomes" id="UP001273531"/>
    </source>
</evidence>
<keyword evidence="4" id="KW-1133">Transmembrane helix</keyword>
<dbReference type="InterPro" id="IPR009057">
    <property type="entry name" value="Homeodomain-like_sf"/>
</dbReference>
<feature type="transmembrane region" description="Helical" evidence="4">
    <location>
        <begin position="172"/>
        <end position="198"/>
    </location>
</feature>
<dbReference type="EMBL" id="JAWJEJ010000001">
    <property type="protein sequence ID" value="MDV3455348.1"/>
    <property type="molecule type" value="Genomic_DNA"/>
</dbReference>
<feature type="transmembrane region" description="Helical" evidence="4">
    <location>
        <begin position="127"/>
        <end position="151"/>
    </location>
</feature>
<evidence type="ECO:0000256" key="2">
    <source>
        <dbReference type="ARBA" id="ARBA00023125"/>
    </source>
</evidence>
<feature type="transmembrane region" description="Helical" evidence="4">
    <location>
        <begin position="6"/>
        <end position="23"/>
    </location>
</feature>
<feature type="domain" description="HTH araC/xylS-type" evidence="5">
    <location>
        <begin position="268"/>
        <end position="357"/>
    </location>
</feature>
<dbReference type="PROSITE" id="PS01124">
    <property type="entry name" value="HTH_ARAC_FAMILY_2"/>
    <property type="match status" value="1"/>
</dbReference>
<evidence type="ECO:0000256" key="1">
    <source>
        <dbReference type="ARBA" id="ARBA00023015"/>
    </source>
</evidence>
<keyword evidence="1" id="KW-0805">Transcription regulation</keyword>
<dbReference type="InterPro" id="IPR018060">
    <property type="entry name" value="HTH_AraC"/>
</dbReference>
<keyword evidence="3" id="KW-0804">Transcription</keyword>
<dbReference type="InterPro" id="IPR001387">
    <property type="entry name" value="Cro/C1-type_HTH"/>
</dbReference>
<evidence type="ECO:0000256" key="4">
    <source>
        <dbReference type="SAM" id="Phobius"/>
    </source>
</evidence>
<name>A0ABU3Y280_9SPHN</name>
<evidence type="ECO:0000259" key="5">
    <source>
        <dbReference type="PROSITE" id="PS01124"/>
    </source>
</evidence>
<dbReference type="CDD" id="cd00093">
    <property type="entry name" value="HTH_XRE"/>
    <property type="match status" value="1"/>
</dbReference>
<keyword evidence="4" id="KW-0812">Transmembrane</keyword>
<dbReference type="PANTHER" id="PTHR43280">
    <property type="entry name" value="ARAC-FAMILY TRANSCRIPTIONAL REGULATOR"/>
    <property type="match status" value="1"/>
</dbReference>
<feature type="transmembrane region" description="Helical" evidence="4">
    <location>
        <begin position="35"/>
        <end position="56"/>
    </location>
</feature>
<evidence type="ECO:0000256" key="3">
    <source>
        <dbReference type="ARBA" id="ARBA00023163"/>
    </source>
</evidence>
<dbReference type="Pfam" id="PF12833">
    <property type="entry name" value="HTH_18"/>
    <property type="match status" value="1"/>
</dbReference>
<accession>A0ABU3Y280</accession>
<keyword evidence="7" id="KW-1185">Reference proteome</keyword>
<dbReference type="Gene3D" id="1.10.10.60">
    <property type="entry name" value="Homeodomain-like"/>
    <property type="match status" value="1"/>
</dbReference>
<dbReference type="InterPro" id="IPR020449">
    <property type="entry name" value="Tscrpt_reg_AraC-type_HTH"/>
</dbReference>
<proteinExistence type="predicted"/>
<dbReference type="Proteomes" id="UP001273531">
    <property type="component" value="Unassembled WGS sequence"/>
</dbReference>
<gene>
    <name evidence="6" type="ORF">RZN05_00010</name>
</gene>